<keyword evidence="9 18" id="KW-0418">Kinase</keyword>
<dbReference type="FunFam" id="1.10.510.10:FF:000237">
    <property type="entry name" value="G-type lectin S-receptor-like serine/threonine-protein kinase"/>
    <property type="match status" value="1"/>
</dbReference>
<accession>A0A8T3B318</accession>
<dbReference type="InterPro" id="IPR051343">
    <property type="entry name" value="G-type_lectin_kinases/EP1-like"/>
</dbReference>
<dbReference type="FunFam" id="2.90.10.10:FF:000013">
    <property type="entry name" value="G-type lectin S-receptor-like serine/threonine-protein kinase LECRK1"/>
    <property type="match status" value="1"/>
</dbReference>
<dbReference type="GO" id="GO:0005524">
    <property type="term" value="F:ATP binding"/>
    <property type="evidence" value="ECO:0007669"/>
    <property type="project" value="UniProtKB-KW"/>
</dbReference>
<evidence type="ECO:0000256" key="15">
    <source>
        <dbReference type="ARBA" id="ARBA00023180"/>
    </source>
</evidence>
<keyword evidence="8 18" id="KW-0547">Nucleotide-binding</keyword>
<evidence type="ECO:0000256" key="1">
    <source>
        <dbReference type="ARBA" id="ARBA00004479"/>
    </source>
</evidence>
<evidence type="ECO:0000259" key="21">
    <source>
        <dbReference type="PROSITE" id="PS50011"/>
    </source>
</evidence>
<protein>
    <recommendedName>
        <fullName evidence="18">Receptor-like serine/threonine-protein kinase</fullName>
        <ecNumber evidence="18">2.7.11.1</ecNumber>
    </recommendedName>
</protein>
<keyword evidence="15" id="KW-0325">Glycoprotein</keyword>
<evidence type="ECO:0000256" key="19">
    <source>
        <dbReference type="SAM" id="Phobius"/>
    </source>
</evidence>
<keyword evidence="7" id="KW-0430">Lectin</keyword>
<comment type="catalytic activity">
    <reaction evidence="16 18">
        <text>L-threonyl-[protein] + ATP = O-phospho-L-threonyl-[protein] + ADP + H(+)</text>
        <dbReference type="Rhea" id="RHEA:46608"/>
        <dbReference type="Rhea" id="RHEA-COMP:11060"/>
        <dbReference type="Rhea" id="RHEA-COMP:11605"/>
        <dbReference type="ChEBI" id="CHEBI:15378"/>
        <dbReference type="ChEBI" id="CHEBI:30013"/>
        <dbReference type="ChEBI" id="CHEBI:30616"/>
        <dbReference type="ChEBI" id="CHEBI:61977"/>
        <dbReference type="ChEBI" id="CHEBI:456216"/>
        <dbReference type="EC" id="2.7.11.1"/>
    </reaction>
</comment>
<dbReference type="Gene3D" id="2.90.10.10">
    <property type="entry name" value="Bulb-type lectin domain"/>
    <property type="match status" value="2"/>
</dbReference>
<sequence length="833" mass="92185">MESPFLFLLLLHTVITITAASAQPHSNITLNSFLTTATAGARNPSWLSPSGDFAFGLLPLPTNSSLFLLAIWFANLPNTTTVVWTPNRDNPLPPNSSVILTSDGRLSLRDPSGTEVWNPGSSGASYAAMQDTGDFVLVASDRSVLWESFSDPTDTILPTQTLSPNSKLVAKLSEDDFSDGKFMLAVQPDGDLVFYLIAVPTGFQYNSYWTSGTNTSNSSLVFNASGSIDLISPTKALLTTLTSATAKSTSDFYHRGTLDSDGVFRHYVHPKPSAIAGAAAEWVIMDFKPADICTNMITSLGSGVCGFNSYCTYDTNKKVVCQCPVGYTWIDPNRAYMGCKHTFTMPSCISGVQSEGFQMVRVDNINFLGNDYDRLNPMTEADCEQQCLEDCFCATAIYDGKNNCWKKKLPLSNGVKASNVNGTAFMKLGNYDNLPIVNVTKRRIWLLPGFLALGGSVLLNIIVLYLTYMFLRASKRKQRHQLKDSTLGPNLKAFTYKELEEATKSFGEELGRGACGTVYRGYLGPELTGTPYLAVKKLRDFQPEIDKEFSNEVKSICQTHHKNLVRLLGYCNQDTNRLLVYEYMSNGSLASFLFNGIRPPWEQRVGIILGIARGLRYLHEECSTQIIHCDIKPQNVLLDVNFVPRISDFGLAKLLKKDQTRTNTGIRGTKGYVAPEWFRNSGISAKVDVYSFGVMVLEILFCRKNVDKDMDEEKALLTFWVSDCYNDGRIVALVEGDEEAMADMGRVQRFVMVALWCVQEEPAMRPTMGQVTQMLEGAVAINPVPHTLIGPEIPFLVNPQLDTAHFLMILLFHGKSKSNKLWLGPRLNPSTGL</sequence>
<comment type="similarity">
    <text evidence="18">Belongs to the protein kinase superfamily. Ser/Thr protein kinase family.</text>
</comment>
<keyword evidence="11 19" id="KW-1133">Transmembrane helix</keyword>
<organism evidence="24 25">
    <name type="scientific">Dendrobium nobile</name>
    <name type="common">Orchid</name>
    <dbReference type="NCBI Taxonomy" id="94219"/>
    <lineage>
        <taxon>Eukaryota</taxon>
        <taxon>Viridiplantae</taxon>
        <taxon>Streptophyta</taxon>
        <taxon>Embryophyta</taxon>
        <taxon>Tracheophyta</taxon>
        <taxon>Spermatophyta</taxon>
        <taxon>Magnoliopsida</taxon>
        <taxon>Liliopsida</taxon>
        <taxon>Asparagales</taxon>
        <taxon>Orchidaceae</taxon>
        <taxon>Epidendroideae</taxon>
        <taxon>Malaxideae</taxon>
        <taxon>Dendrobiinae</taxon>
        <taxon>Dendrobium</taxon>
    </lineage>
</organism>
<evidence type="ECO:0000256" key="5">
    <source>
        <dbReference type="ARBA" id="ARBA00022692"/>
    </source>
</evidence>
<evidence type="ECO:0000256" key="17">
    <source>
        <dbReference type="ARBA" id="ARBA00048679"/>
    </source>
</evidence>
<dbReference type="SUPFAM" id="SSF56112">
    <property type="entry name" value="Protein kinase-like (PK-like)"/>
    <property type="match status" value="1"/>
</dbReference>
<comment type="caution">
    <text evidence="24">The sequence shown here is derived from an EMBL/GenBank/DDBJ whole genome shotgun (WGS) entry which is preliminary data.</text>
</comment>
<dbReference type="OrthoDB" id="1930390at2759"/>
<dbReference type="Proteomes" id="UP000829196">
    <property type="component" value="Unassembled WGS sequence"/>
</dbReference>
<dbReference type="InterPro" id="IPR001480">
    <property type="entry name" value="Bulb-type_lectin_dom"/>
</dbReference>
<keyword evidence="6 20" id="KW-0732">Signal</keyword>
<keyword evidence="3" id="KW-0245">EGF-like domain</keyword>
<feature type="domain" description="Protein kinase" evidence="21">
    <location>
        <begin position="504"/>
        <end position="789"/>
    </location>
</feature>
<evidence type="ECO:0000256" key="10">
    <source>
        <dbReference type="ARBA" id="ARBA00022840"/>
    </source>
</evidence>
<evidence type="ECO:0000256" key="7">
    <source>
        <dbReference type="ARBA" id="ARBA00022734"/>
    </source>
</evidence>
<dbReference type="FunFam" id="3.30.200.20:FF:000059">
    <property type="entry name" value="S-receptor-like serine/threonine-protein kinase"/>
    <property type="match status" value="1"/>
</dbReference>
<dbReference type="PIRSF" id="PIRSF000641">
    <property type="entry name" value="SRK"/>
    <property type="match status" value="1"/>
</dbReference>
<evidence type="ECO:0000256" key="12">
    <source>
        <dbReference type="ARBA" id="ARBA00023136"/>
    </source>
</evidence>
<dbReference type="InterPro" id="IPR000719">
    <property type="entry name" value="Prot_kinase_dom"/>
</dbReference>
<dbReference type="PANTHER" id="PTHR47976">
    <property type="entry name" value="G-TYPE LECTIN S-RECEPTOR-LIKE SERINE/THREONINE-PROTEIN KINASE SD2-5"/>
    <property type="match status" value="1"/>
</dbReference>
<evidence type="ECO:0000313" key="25">
    <source>
        <dbReference type="Proteomes" id="UP000829196"/>
    </source>
</evidence>
<dbReference type="GO" id="GO:0030246">
    <property type="term" value="F:carbohydrate binding"/>
    <property type="evidence" value="ECO:0007669"/>
    <property type="project" value="UniProtKB-KW"/>
</dbReference>
<evidence type="ECO:0000313" key="24">
    <source>
        <dbReference type="EMBL" id="KAI0503844.1"/>
    </source>
</evidence>
<dbReference type="PANTHER" id="PTHR47976:SF108">
    <property type="entry name" value="G-TYPE LECTIN S-RECEPTOR-LIKE SERINE_THREONINE-PROTEIN KINASE LECRK1"/>
    <property type="match status" value="1"/>
</dbReference>
<name>A0A8T3B318_DENNO</name>
<evidence type="ECO:0000259" key="22">
    <source>
        <dbReference type="PROSITE" id="PS50927"/>
    </source>
</evidence>
<dbReference type="Pfam" id="PF07714">
    <property type="entry name" value="PK_Tyr_Ser-Thr"/>
    <property type="match status" value="1"/>
</dbReference>
<evidence type="ECO:0000256" key="6">
    <source>
        <dbReference type="ARBA" id="ARBA00022729"/>
    </source>
</evidence>
<keyword evidence="14" id="KW-0675">Receptor</keyword>
<keyword evidence="4 18" id="KW-0808">Transferase</keyword>
<keyword evidence="10 18" id="KW-0067">ATP-binding</keyword>
<dbReference type="InterPro" id="IPR024171">
    <property type="entry name" value="SRK-like_kinase"/>
</dbReference>
<evidence type="ECO:0000256" key="16">
    <source>
        <dbReference type="ARBA" id="ARBA00047899"/>
    </source>
</evidence>
<dbReference type="Gene3D" id="3.30.200.20">
    <property type="entry name" value="Phosphorylase Kinase, domain 1"/>
    <property type="match status" value="1"/>
</dbReference>
<dbReference type="GO" id="GO:0016020">
    <property type="term" value="C:membrane"/>
    <property type="evidence" value="ECO:0007669"/>
    <property type="project" value="UniProtKB-SubCell"/>
</dbReference>
<feature type="domain" description="Apple" evidence="23">
    <location>
        <begin position="348"/>
        <end position="430"/>
    </location>
</feature>
<dbReference type="EC" id="2.7.11.1" evidence="18"/>
<keyword evidence="13" id="KW-1015">Disulfide bond</keyword>
<gene>
    <name evidence="24" type="ORF">KFK09_014787</name>
</gene>
<feature type="chain" id="PRO_5035718585" description="Receptor-like serine/threonine-protein kinase" evidence="20">
    <location>
        <begin position="23"/>
        <end position="833"/>
    </location>
</feature>
<dbReference type="InterPro" id="IPR001245">
    <property type="entry name" value="Ser-Thr/Tyr_kinase_cat_dom"/>
</dbReference>
<evidence type="ECO:0000256" key="8">
    <source>
        <dbReference type="ARBA" id="ARBA00022741"/>
    </source>
</evidence>
<dbReference type="InterPro" id="IPR011009">
    <property type="entry name" value="Kinase-like_dom_sf"/>
</dbReference>
<evidence type="ECO:0000256" key="18">
    <source>
        <dbReference type="PIRNR" id="PIRNR000641"/>
    </source>
</evidence>
<dbReference type="PROSITE" id="PS50927">
    <property type="entry name" value="BULB_LECTIN"/>
    <property type="match status" value="1"/>
</dbReference>
<dbReference type="PROSITE" id="PS50011">
    <property type="entry name" value="PROTEIN_KINASE_DOM"/>
    <property type="match status" value="1"/>
</dbReference>
<dbReference type="AlphaFoldDB" id="A0A8T3B318"/>
<feature type="domain" description="Bulb-type lectin" evidence="22">
    <location>
        <begin position="31"/>
        <end position="150"/>
    </location>
</feature>
<keyword evidence="12 19" id="KW-0472">Membrane</keyword>
<dbReference type="InterPro" id="IPR003609">
    <property type="entry name" value="Pan_app"/>
</dbReference>
<dbReference type="SMR" id="A0A8T3B318"/>
<keyword evidence="25" id="KW-1185">Reference proteome</keyword>
<dbReference type="SMART" id="SM00220">
    <property type="entry name" value="S_TKc"/>
    <property type="match status" value="1"/>
</dbReference>
<reference evidence="24" key="1">
    <citation type="journal article" date="2022" name="Front. Genet.">
        <title>Chromosome-Scale Assembly of the Dendrobium nobile Genome Provides Insights Into the Molecular Mechanism of the Biosynthesis of the Medicinal Active Ingredient of Dendrobium.</title>
        <authorList>
            <person name="Xu Q."/>
            <person name="Niu S.-C."/>
            <person name="Li K.-L."/>
            <person name="Zheng P.-J."/>
            <person name="Zhang X.-J."/>
            <person name="Jia Y."/>
            <person name="Liu Y."/>
            <person name="Niu Y.-X."/>
            <person name="Yu L.-H."/>
            <person name="Chen D.-F."/>
            <person name="Zhang G.-Q."/>
        </authorList>
    </citation>
    <scope>NUCLEOTIDE SEQUENCE</scope>
    <source>
        <tissue evidence="24">Leaf</tissue>
    </source>
</reference>
<evidence type="ECO:0000256" key="3">
    <source>
        <dbReference type="ARBA" id="ARBA00022536"/>
    </source>
</evidence>
<evidence type="ECO:0000256" key="2">
    <source>
        <dbReference type="ARBA" id="ARBA00022527"/>
    </source>
</evidence>
<dbReference type="EMBL" id="JAGYWB010000011">
    <property type="protein sequence ID" value="KAI0503844.1"/>
    <property type="molecule type" value="Genomic_DNA"/>
</dbReference>
<comment type="catalytic activity">
    <reaction evidence="17 18">
        <text>L-seryl-[protein] + ATP = O-phospho-L-seryl-[protein] + ADP + H(+)</text>
        <dbReference type="Rhea" id="RHEA:17989"/>
        <dbReference type="Rhea" id="RHEA-COMP:9863"/>
        <dbReference type="Rhea" id="RHEA-COMP:11604"/>
        <dbReference type="ChEBI" id="CHEBI:15378"/>
        <dbReference type="ChEBI" id="CHEBI:29999"/>
        <dbReference type="ChEBI" id="CHEBI:30616"/>
        <dbReference type="ChEBI" id="CHEBI:83421"/>
        <dbReference type="ChEBI" id="CHEBI:456216"/>
        <dbReference type="EC" id="2.7.11.1"/>
    </reaction>
</comment>
<dbReference type="InterPro" id="IPR008271">
    <property type="entry name" value="Ser/Thr_kinase_AS"/>
</dbReference>
<dbReference type="GO" id="GO:0051707">
    <property type="term" value="P:response to other organism"/>
    <property type="evidence" value="ECO:0007669"/>
    <property type="project" value="UniProtKB-ARBA"/>
</dbReference>
<keyword evidence="5 19" id="KW-0812">Transmembrane</keyword>
<dbReference type="Gene3D" id="1.10.510.10">
    <property type="entry name" value="Transferase(Phosphotransferase) domain 1"/>
    <property type="match status" value="1"/>
</dbReference>
<comment type="subcellular location">
    <subcellularLocation>
        <location evidence="1">Membrane</location>
        <topology evidence="1">Single-pass type I membrane protein</topology>
    </subcellularLocation>
</comment>
<dbReference type="CDD" id="cd00028">
    <property type="entry name" value="B_lectin"/>
    <property type="match status" value="1"/>
</dbReference>
<evidence type="ECO:0000256" key="11">
    <source>
        <dbReference type="ARBA" id="ARBA00022989"/>
    </source>
</evidence>
<dbReference type="InterPro" id="IPR036426">
    <property type="entry name" value="Bulb-type_lectin_dom_sf"/>
</dbReference>
<dbReference type="SMART" id="SM00108">
    <property type="entry name" value="B_lectin"/>
    <property type="match status" value="1"/>
</dbReference>
<dbReference type="FunFam" id="2.90.10.30:FF:000001">
    <property type="entry name" value="Serine/threonine-protein kinase"/>
    <property type="match status" value="1"/>
</dbReference>
<feature type="transmembrane region" description="Helical" evidence="19">
    <location>
        <begin position="445"/>
        <end position="471"/>
    </location>
</feature>
<evidence type="ECO:0000256" key="20">
    <source>
        <dbReference type="SAM" id="SignalP"/>
    </source>
</evidence>
<dbReference type="CDD" id="cd14066">
    <property type="entry name" value="STKc_IRAK"/>
    <property type="match status" value="1"/>
</dbReference>
<dbReference type="SUPFAM" id="SSF51110">
    <property type="entry name" value="alpha-D-mannose-specific plant lectins"/>
    <property type="match status" value="1"/>
</dbReference>
<evidence type="ECO:0000256" key="13">
    <source>
        <dbReference type="ARBA" id="ARBA00023157"/>
    </source>
</evidence>
<evidence type="ECO:0000259" key="23">
    <source>
        <dbReference type="PROSITE" id="PS50948"/>
    </source>
</evidence>
<evidence type="ECO:0000256" key="14">
    <source>
        <dbReference type="ARBA" id="ARBA00023170"/>
    </source>
</evidence>
<proteinExistence type="inferred from homology"/>
<dbReference type="PROSITE" id="PS50948">
    <property type="entry name" value="PAN"/>
    <property type="match status" value="1"/>
</dbReference>
<dbReference type="Pfam" id="PF01453">
    <property type="entry name" value="B_lectin"/>
    <property type="match status" value="1"/>
</dbReference>
<evidence type="ECO:0000256" key="4">
    <source>
        <dbReference type="ARBA" id="ARBA00022679"/>
    </source>
</evidence>
<keyword evidence="2 18" id="KW-0723">Serine/threonine-protein kinase</keyword>
<dbReference type="CDD" id="cd01098">
    <property type="entry name" value="PAN_AP_plant"/>
    <property type="match status" value="1"/>
</dbReference>
<feature type="signal peptide" evidence="20">
    <location>
        <begin position="1"/>
        <end position="22"/>
    </location>
</feature>
<dbReference type="GO" id="GO:0004674">
    <property type="term" value="F:protein serine/threonine kinase activity"/>
    <property type="evidence" value="ECO:0007669"/>
    <property type="project" value="UniProtKB-KW"/>
</dbReference>
<dbReference type="PROSITE" id="PS00108">
    <property type="entry name" value="PROTEIN_KINASE_ST"/>
    <property type="match status" value="1"/>
</dbReference>
<evidence type="ECO:0000256" key="9">
    <source>
        <dbReference type="ARBA" id="ARBA00022777"/>
    </source>
</evidence>